<feature type="domain" description="Protein kinase" evidence="7">
    <location>
        <begin position="46"/>
        <end position="167"/>
    </location>
</feature>
<dbReference type="GO" id="GO:0043531">
    <property type="term" value="F:ADP binding"/>
    <property type="evidence" value="ECO:0007669"/>
    <property type="project" value="InterPro"/>
</dbReference>
<dbReference type="Pfam" id="PF00069">
    <property type="entry name" value="Pkinase"/>
    <property type="match status" value="1"/>
</dbReference>
<dbReference type="PANTHER" id="PTHR47165">
    <property type="entry name" value="OS03G0429900 PROTEIN"/>
    <property type="match status" value="1"/>
</dbReference>
<dbReference type="GO" id="GO:0004672">
    <property type="term" value="F:protein kinase activity"/>
    <property type="evidence" value="ECO:0007669"/>
    <property type="project" value="InterPro"/>
</dbReference>
<dbReference type="Pfam" id="PF00931">
    <property type="entry name" value="NB-ARC"/>
    <property type="match status" value="1"/>
</dbReference>
<evidence type="ECO:0000313" key="11">
    <source>
        <dbReference type="EMBL" id="CAD6266942.1"/>
    </source>
</evidence>
<evidence type="ECO:0000256" key="1">
    <source>
        <dbReference type="ARBA" id="ARBA00005690"/>
    </source>
</evidence>
<dbReference type="InterPro" id="IPR017441">
    <property type="entry name" value="Protein_kinase_ATP_BS"/>
</dbReference>
<dbReference type="SUPFAM" id="SSF52540">
    <property type="entry name" value="P-loop containing nucleoside triphosphate hydrolases"/>
    <property type="match status" value="1"/>
</dbReference>
<dbReference type="Gene3D" id="2.40.50.140">
    <property type="entry name" value="Nucleic acid-binding proteins"/>
    <property type="match status" value="3"/>
</dbReference>
<proteinExistence type="inferred from homology"/>
<keyword evidence="2" id="KW-0479">Metal-binding</keyword>
<keyword evidence="3" id="KW-0863">Zinc-finger</keyword>
<name>A0A811R9W6_9POAL</name>
<evidence type="ECO:0000259" key="10">
    <source>
        <dbReference type="Pfam" id="PF08646"/>
    </source>
</evidence>
<gene>
    <name evidence="11" type="ORF">NCGR_LOCUS50247</name>
</gene>
<evidence type="ECO:0000256" key="6">
    <source>
        <dbReference type="PROSITE-ProRule" id="PRU10141"/>
    </source>
</evidence>
<dbReference type="PANTHER" id="PTHR47165:SF4">
    <property type="entry name" value="OS03G0429900 PROTEIN"/>
    <property type="match status" value="1"/>
</dbReference>
<evidence type="ECO:0000256" key="2">
    <source>
        <dbReference type="ARBA" id="ARBA00022723"/>
    </source>
</evidence>
<reference evidence="11" key="1">
    <citation type="submission" date="2020-10" db="EMBL/GenBank/DDBJ databases">
        <authorList>
            <person name="Han B."/>
            <person name="Lu T."/>
            <person name="Zhao Q."/>
            <person name="Huang X."/>
            <person name="Zhao Y."/>
        </authorList>
    </citation>
    <scope>NUCLEOTIDE SEQUENCE</scope>
</reference>
<dbReference type="InterPro" id="IPR042197">
    <property type="entry name" value="Apaf_helical"/>
</dbReference>
<dbReference type="InterPro" id="IPR047192">
    <property type="entry name" value="Euk_RPA1_DBD_C"/>
</dbReference>
<dbReference type="Proteomes" id="UP000604825">
    <property type="component" value="Unassembled WGS sequence"/>
</dbReference>
<evidence type="ECO:0000259" key="8">
    <source>
        <dbReference type="Pfam" id="PF00931"/>
    </source>
</evidence>
<feature type="domain" description="NB-ARC" evidence="8">
    <location>
        <begin position="779"/>
        <end position="885"/>
    </location>
</feature>
<feature type="binding site" evidence="6">
    <location>
        <position position="75"/>
    </location>
    <ligand>
        <name>ATP</name>
        <dbReference type="ChEBI" id="CHEBI:30616"/>
    </ligand>
</feature>
<dbReference type="InterPro" id="IPR003871">
    <property type="entry name" value="RFA1B/D_OB_1st"/>
</dbReference>
<evidence type="ECO:0000256" key="5">
    <source>
        <dbReference type="ARBA" id="ARBA00023125"/>
    </source>
</evidence>
<dbReference type="CDD" id="cd04480">
    <property type="entry name" value="RPA1_DBD_A_like"/>
    <property type="match status" value="1"/>
</dbReference>
<dbReference type="SUPFAM" id="SSF50249">
    <property type="entry name" value="Nucleic acid-binding proteins"/>
    <property type="match status" value="3"/>
</dbReference>
<evidence type="ECO:0000256" key="4">
    <source>
        <dbReference type="ARBA" id="ARBA00022833"/>
    </source>
</evidence>
<dbReference type="GO" id="GO:0008270">
    <property type="term" value="F:zinc ion binding"/>
    <property type="evidence" value="ECO:0007669"/>
    <property type="project" value="UniProtKB-KW"/>
</dbReference>
<dbReference type="PROSITE" id="PS00107">
    <property type="entry name" value="PROTEIN_KINASE_ATP"/>
    <property type="match status" value="1"/>
</dbReference>
<keyword evidence="6" id="KW-0547">Nucleotide-binding</keyword>
<feature type="domain" description="Replication factor A C-terminal" evidence="10">
    <location>
        <begin position="527"/>
        <end position="657"/>
    </location>
</feature>
<feature type="domain" description="Replication protein A 70 kDa DNA-binding subunit B/D first OB fold" evidence="9">
    <location>
        <begin position="243"/>
        <end position="344"/>
    </location>
</feature>
<dbReference type="EMBL" id="CAJGYO010000014">
    <property type="protein sequence ID" value="CAD6266942.1"/>
    <property type="molecule type" value="Genomic_DNA"/>
</dbReference>
<keyword evidence="4" id="KW-0862">Zinc</keyword>
<evidence type="ECO:0000313" key="12">
    <source>
        <dbReference type="Proteomes" id="UP000604825"/>
    </source>
</evidence>
<keyword evidence="5" id="KW-0238">DNA-binding</keyword>
<evidence type="ECO:0008006" key="13">
    <source>
        <dbReference type="Google" id="ProtNLM"/>
    </source>
</evidence>
<dbReference type="AlphaFoldDB" id="A0A811R9W6"/>
<dbReference type="Gene3D" id="1.10.8.430">
    <property type="entry name" value="Helical domain of apoptotic protease-activating factors"/>
    <property type="match status" value="1"/>
</dbReference>
<protein>
    <recommendedName>
        <fullName evidence="13">Protein kinase domain-containing protein</fullName>
    </recommendedName>
</protein>
<dbReference type="InterPro" id="IPR027417">
    <property type="entry name" value="P-loop_NTPase"/>
</dbReference>
<dbReference type="Pfam" id="PF08646">
    <property type="entry name" value="Rep_fac-A_C"/>
    <property type="match status" value="1"/>
</dbReference>
<keyword evidence="12" id="KW-1185">Reference proteome</keyword>
<dbReference type="GO" id="GO:0005524">
    <property type="term" value="F:ATP binding"/>
    <property type="evidence" value="ECO:0007669"/>
    <property type="project" value="UniProtKB-UniRule"/>
</dbReference>
<dbReference type="PRINTS" id="PR00364">
    <property type="entry name" value="DISEASERSIST"/>
</dbReference>
<dbReference type="InterPro" id="IPR002182">
    <property type="entry name" value="NB-ARC"/>
</dbReference>
<dbReference type="GO" id="GO:0003677">
    <property type="term" value="F:DNA binding"/>
    <property type="evidence" value="ECO:0007669"/>
    <property type="project" value="UniProtKB-KW"/>
</dbReference>
<dbReference type="CDD" id="cd04481">
    <property type="entry name" value="RPA1_DBD_B_like"/>
    <property type="match status" value="1"/>
</dbReference>
<dbReference type="Gene3D" id="3.40.50.300">
    <property type="entry name" value="P-loop containing nucleotide triphosphate hydrolases"/>
    <property type="match status" value="1"/>
</dbReference>
<organism evidence="11 12">
    <name type="scientific">Miscanthus lutarioriparius</name>
    <dbReference type="NCBI Taxonomy" id="422564"/>
    <lineage>
        <taxon>Eukaryota</taxon>
        <taxon>Viridiplantae</taxon>
        <taxon>Streptophyta</taxon>
        <taxon>Embryophyta</taxon>
        <taxon>Tracheophyta</taxon>
        <taxon>Spermatophyta</taxon>
        <taxon>Magnoliopsida</taxon>
        <taxon>Liliopsida</taxon>
        <taxon>Poales</taxon>
        <taxon>Poaceae</taxon>
        <taxon>PACMAD clade</taxon>
        <taxon>Panicoideae</taxon>
        <taxon>Andropogonodae</taxon>
        <taxon>Andropogoneae</taxon>
        <taxon>Saccharinae</taxon>
        <taxon>Miscanthus</taxon>
    </lineage>
</organism>
<dbReference type="Pfam" id="PF02721">
    <property type="entry name" value="DUF223"/>
    <property type="match status" value="1"/>
</dbReference>
<dbReference type="Gene3D" id="3.30.200.20">
    <property type="entry name" value="Phosphorylase Kinase, domain 1"/>
    <property type="match status" value="1"/>
</dbReference>
<comment type="caution">
    <text evidence="11">The sequence shown here is derived from an EMBL/GenBank/DDBJ whole genome shotgun (WGS) entry which is preliminary data.</text>
</comment>
<dbReference type="SUPFAM" id="SSF56112">
    <property type="entry name" value="Protein kinase-like (PK-like)"/>
    <property type="match status" value="1"/>
</dbReference>
<dbReference type="OrthoDB" id="687381at2759"/>
<evidence type="ECO:0000259" key="7">
    <source>
        <dbReference type="Pfam" id="PF00069"/>
    </source>
</evidence>
<dbReference type="InterPro" id="IPR011009">
    <property type="entry name" value="Kinase-like_dom_sf"/>
</dbReference>
<evidence type="ECO:0000256" key="3">
    <source>
        <dbReference type="ARBA" id="ARBA00022771"/>
    </source>
</evidence>
<evidence type="ECO:0000259" key="9">
    <source>
        <dbReference type="Pfam" id="PF02721"/>
    </source>
</evidence>
<dbReference type="CDD" id="cd04476">
    <property type="entry name" value="RPA1_DBD_C"/>
    <property type="match status" value="1"/>
</dbReference>
<sequence length="1008" mass="115455">MDSGATEWKILLELEKKVELEKKLLHPTEQPIFLPLDFLKSITRGFHEEEELGRGGYGVVYKGRLLCGLIVAVKKFPDMVDDGQFGKEATVLIGIKHQNVVRILGHCAESRGEAMEIEKGKGYVYAEIRARILCFEYMPNKGLDEYLSGRKDYPNETDFQNFTEEVLGNWRKRFERASNYTELELHTQQMKQCIKIALQCVQIDKEKRPNTSKIIEIINAEEGSCCVQNVEDLLVDHQMAIDLLSDIRPGQFHWTICVSISRMWEFRGKSDDGDIKHLDLVIIDKKGTSMYVEIPPDSIPVLKPQLKEGKVVVMKKFVVEQAKPGYRVVTNPYMLRLNKRTMITVEPEPSMFPKVTYMLTPLSELEQYKGSTERFLDVIGQITQVSDVVNFRTAGTMQMRRKITLRDINGIAINLFLYGARAMEFDGDKVYNLGQETAVVAIFVGTLMKKGLAGQPSYLSGTSACRWYINDFQIPAVQEYYSMLPSEVDAVDKVEISDTKTMQQHVQQKMVLQLKDMDPFKQMNTKFQCTVTITKLSLNQGWYYSACKICNTGCYYSNGRYKCTKKDCPSNEAQDRYKLCFMAADETYELEFIAFDQKAQQLIGKPLQRLQSMYGKFDAPAEISNLVGQTYTFIIKMSAKRSIDTDEPSYEVVSIKEQLEKQANIRRKNQQQGIIITDPSEVQYQQTIDNKVTEYPKNKTDNCDDEDKNLGVKRGLQNTTDVQRRDAVVALNRSIMKDYAPSRTTGVDMVKSAVAPPQSLHEPPVLACAEEGKHSSEVLTVIPIVGLGGIGKTTLAQHIYHSGEVQERFDVRVWTCVSLNFNVNKLLEEIQRYIPKVDRESSNGTAGELIGQRLKNKRILLVLDDIWDCSDEDEWKRLLVPFRKSQVQGIEKEEFKELFLEIVFGHDDQSRKDHAFLLETGFKIVDKLKGSPLAAKTVGRLLKTQLDTVHWTRILDSKEWEHSDGKNDIMPALKLSYDYLPSQLQQCFSYWALFPQDYKFEREELINF</sequence>
<dbReference type="InterPro" id="IPR013955">
    <property type="entry name" value="Rep_factor-A_C"/>
</dbReference>
<accession>A0A811R9W6</accession>
<keyword evidence="6" id="KW-0067">ATP-binding</keyword>
<dbReference type="InterPro" id="IPR012340">
    <property type="entry name" value="NA-bd_OB-fold"/>
</dbReference>
<dbReference type="InterPro" id="IPR000719">
    <property type="entry name" value="Prot_kinase_dom"/>
</dbReference>
<comment type="similarity">
    <text evidence="1">Belongs to the replication factor A protein 1 family.</text>
</comment>